<name>A0A3Q9FRM0_9BACT</name>
<dbReference type="InterPro" id="IPR011223">
    <property type="entry name" value="UCP028770"/>
</dbReference>
<protein>
    <submittedName>
        <fullName evidence="3">DUF3302 domain-containing protein</fullName>
    </submittedName>
</protein>
<keyword evidence="1" id="KW-0472">Membrane</keyword>
<feature type="chain" id="PRO_5018562072" evidence="2">
    <location>
        <begin position="24"/>
        <end position="138"/>
    </location>
</feature>
<evidence type="ECO:0000313" key="4">
    <source>
        <dbReference type="Proteomes" id="UP000267268"/>
    </source>
</evidence>
<evidence type="ECO:0000256" key="1">
    <source>
        <dbReference type="SAM" id="Phobius"/>
    </source>
</evidence>
<reference evidence="3 4" key="1">
    <citation type="submission" date="2018-12" db="EMBL/GenBank/DDBJ databases">
        <title>Flammeovirga pectinis sp. nov., isolated from the gut of the Korean scallop, Patinopecten yessoensis.</title>
        <authorList>
            <person name="Bae J.-W."/>
            <person name="Jeong Y.-S."/>
            <person name="Kang W."/>
        </authorList>
    </citation>
    <scope>NUCLEOTIDE SEQUENCE [LARGE SCALE GENOMIC DNA]</scope>
    <source>
        <strain evidence="3 4">L12M1</strain>
    </source>
</reference>
<organism evidence="3 4">
    <name type="scientific">Flammeovirga pectinis</name>
    <dbReference type="NCBI Taxonomy" id="2494373"/>
    <lineage>
        <taxon>Bacteria</taxon>
        <taxon>Pseudomonadati</taxon>
        <taxon>Bacteroidota</taxon>
        <taxon>Cytophagia</taxon>
        <taxon>Cytophagales</taxon>
        <taxon>Flammeovirgaceae</taxon>
        <taxon>Flammeovirga</taxon>
    </lineage>
</organism>
<dbReference type="KEGG" id="fll:EI427_15715"/>
<dbReference type="RefSeq" id="WP_126616458.1">
    <property type="nucleotide sequence ID" value="NZ_CP034562.1"/>
</dbReference>
<feature type="signal peptide" evidence="2">
    <location>
        <begin position="1"/>
        <end position="23"/>
    </location>
</feature>
<evidence type="ECO:0000313" key="3">
    <source>
        <dbReference type="EMBL" id="AZQ63618.1"/>
    </source>
</evidence>
<keyword evidence="1" id="KW-1133">Transmembrane helix</keyword>
<accession>A0A3Q9FRM0</accession>
<keyword evidence="2" id="KW-0732">Signal</keyword>
<feature type="transmembrane region" description="Helical" evidence="1">
    <location>
        <begin position="37"/>
        <end position="58"/>
    </location>
</feature>
<dbReference type="Proteomes" id="UP000267268">
    <property type="component" value="Chromosome 1"/>
</dbReference>
<keyword evidence="4" id="KW-1185">Reference proteome</keyword>
<dbReference type="EMBL" id="CP034562">
    <property type="protein sequence ID" value="AZQ63618.1"/>
    <property type="molecule type" value="Genomic_DNA"/>
</dbReference>
<dbReference type="OrthoDB" id="5522885at2"/>
<gene>
    <name evidence="3" type="ORF">EI427_15715</name>
</gene>
<sequence>MKIKKLTLYFLSLFLLLSTFCFGNEESGGGHGHTDTIAEVMSWVVLIILPPVFLTVFWKLHVIPEEIAKERNHPQADAIHMVCLLSLLFGGLLWPIALIWAYTRPSHMYVTTIKDPDHIVDHVEKAKPKNSDGEASLT</sequence>
<keyword evidence="1" id="KW-0812">Transmembrane</keyword>
<dbReference type="Pfam" id="PF11742">
    <property type="entry name" value="DUF3302"/>
    <property type="match status" value="1"/>
</dbReference>
<evidence type="ECO:0000256" key="2">
    <source>
        <dbReference type="SAM" id="SignalP"/>
    </source>
</evidence>
<feature type="transmembrane region" description="Helical" evidence="1">
    <location>
        <begin position="79"/>
        <end position="102"/>
    </location>
</feature>
<proteinExistence type="predicted"/>
<dbReference type="AlphaFoldDB" id="A0A3Q9FRM0"/>